<feature type="transmembrane region" description="Helical" evidence="1">
    <location>
        <begin position="149"/>
        <end position="169"/>
    </location>
</feature>
<sequence length="258" mass="29619">MRNQLSAPGIVSWAATPSIFKTLKYFLAFLKKPRHKNEVTVPKEKRLQVLLHLILTEVTIKTLFLATVVCLFNLLDINLFQVNLQNVTGNKPFYLVLLLVVLYGPLREELIFRLPLVYSRRFMLIALAAFLASYAPLIMQETSLGSFHYAAAALAFCGFAAAFLLSPRLHSCIRQPWRTDYTSLFHLMTVVSALQYLVNYPYINLPLVMLPVLVLLQWIEGLFLGYTRLHLGFKWSLMQHIVNKCLLLIVFFSFYSTP</sequence>
<feature type="transmembrane region" description="Helical" evidence="1">
    <location>
        <begin position="87"/>
        <end position="106"/>
    </location>
</feature>
<dbReference type="Proteomes" id="UP001597544">
    <property type="component" value="Unassembled WGS sequence"/>
</dbReference>
<evidence type="ECO:0000313" key="3">
    <source>
        <dbReference type="Proteomes" id="UP001597544"/>
    </source>
</evidence>
<proteinExistence type="predicted"/>
<feature type="transmembrane region" description="Helical" evidence="1">
    <location>
        <begin position="49"/>
        <end position="75"/>
    </location>
</feature>
<keyword evidence="1" id="KW-0472">Membrane</keyword>
<feature type="transmembrane region" description="Helical" evidence="1">
    <location>
        <begin position="208"/>
        <end position="229"/>
    </location>
</feature>
<comment type="caution">
    <text evidence="2">The sequence shown here is derived from an EMBL/GenBank/DDBJ whole genome shotgun (WGS) entry which is preliminary data.</text>
</comment>
<protein>
    <recommendedName>
        <fullName evidence="4">CAAX protease self-immunity</fullName>
    </recommendedName>
</protein>
<evidence type="ECO:0000256" key="1">
    <source>
        <dbReference type="SAM" id="Phobius"/>
    </source>
</evidence>
<feature type="transmembrane region" description="Helical" evidence="1">
    <location>
        <begin position="6"/>
        <end position="28"/>
    </location>
</feature>
<keyword evidence="3" id="KW-1185">Reference proteome</keyword>
<dbReference type="RefSeq" id="WP_377508585.1">
    <property type="nucleotide sequence ID" value="NZ_JBHULU010000020.1"/>
</dbReference>
<feature type="transmembrane region" description="Helical" evidence="1">
    <location>
        <begin position="241"/>
        <end position="257"/>
    </location>
</feature>
<organism evidence="2 3">
    <name type="scientific">Pontibacter locisalis</name>
    <dbReference type="NCBI Taxonomy" id="1719035"/>
    <lineage>
        <taxon>Bacteria</taxon>
        <taxon>Pseudomonadati</taxon>
        <taxon>Bacteroidota</taxon>
        <taxon>Cytophagia</taxon>
        <taxon>Cytophagales</taxon>
        <taxon>Hymenobacteraceae</taxon>
        <taxon>Pontibacter</taxon>
    </lineage>
</organism>
<reference evidence="3" key="1">
    <citation type="journal article" date="2019" name="Int. J. Syst. Evol. Microbiol.">
        <title>The Global Catalogue of Microorganisms (GCM) 10K type strain sequencing project: providing services to taxonomists for standard genome sequencing and annotation.</title>
        <authorList>
            <consortium name="The Broad Institute Genomics Platform"/>
            <consortium name="The Broad Institute Genome Sequencing Center for Infectious Disease"/>
            <person name="Wu L."/>
            <person name="Ma J."/>
        </authorList>
    </citation>
    <scope>NUCLEOTIDE SEQUENCE [LARGE SCALE GENOMIC DNA]</scope>
    <source>
        <strain evidence="3">KCTC 42498</strain>
    </source>
</reference>
<dbReference type="EMBL" id="JBHULU010000020">
    <property type="protein sequence ID" value="MFD2514921.1"/>
    <property type="molecule type" value="Genomic_DNA"/>
</dbReference>
<keyword evidence="1" id="KW-1133">Transmembrane helix</keyword>
<gene>
    <name evidence="2" type="ORF">ACFSRY_13675</name>
</gene>
<keyword evidence="1" id="KW-0812">Transmembrane</keyword>
<name>A0ABW5IMZ2_9BACT</name>
<evidence type="ECO:0008006" key="4">
    <source>
        <dbReference type="Google" id="ProtNLM"/>
    </source>
</evidence>
<feature type="transmembrane region" description="Helical" evidence="1">
    <location>
        <begin position="118"/>
        <end position="137"/>
    </location>
</feature>
<evidence type="ECO:0000313" key="2">
    <source>
        <dbReference type="EMBL" id="MFD2514921.1"/>
    </source>
</evidence>
<accession>A0ABW5IMZ2</accession>